<feature type="region of interest" description="Disordered" evidence="1">
    <location>
        <begin position="26"/>
        <end position="46"/>
    </location>
</feature>
<organism evidence="2 3">
    <name type="scientific">Trichophyton interdigitale (strain MR816)</name>
    <dbReference type="NCBI Taxonomy" id="1215338"/>
    <lineage>
        <taxon>Eukaryota</taxon>
        <taxon>Fungi</taxon>
        <taxon>Dikarya</taxon>
        <taxon>Ascomycota</taxon>
        <taxon>Pezizomycotina</taxon>
        <taxon>Eurotiomycetes</taxon>
        <taxon>Eurotiomycetidae</taxon>
        <taxon>Onygenales</taxon>
        <taxon>Arthrodermataceae</taxon>
        <taxon>Trichophyton</taxon>
    </lineage>
</organism>
<sequence>MVSVREQVTVNQHAILDTMFDKLFSNPSHNNEEAQDEDIEKGSGSAGRLVRGDITDITILSVLRTCPRTSFMTKLSRMPQSGSFKFIRRSLDLCPSETRPNLSHNKPNQDLISLPANAEVDEKALKRKIREMQLESTISLQSPQRNQNHTSFAPITPNNYAKLRDSTVLRHIDINIPEYLLLHCFDSKSKVTPELQARYKSSIPCLS</sequence>
<accession>A0A059IYT9</accession>
<proteinExistence type="predicted"/>
<dbReference type="HOGENOM" id="CLU_1327226_0_0_1"/>
<name>A0A059IYT9_TRIIM</name>
<dbReference type="OrthoDB" id="10659269at2759"/>
<reference evidence="2 3" key="1">
    <citation type="submission" date="2014-02" db="EMBL/GenBank/DDBJ databases">
        <title>The Genome Sequence of Trichophyton interdigitale MR816.</title>
        <authorList>
            <consortium name="The Broad Institute Genomics Platform"/>
            <person name="Cuomo C.A."/>
            <person name="White T.C."/>
            <person name="Graser Y."/>
            <person name="Martinez-Rossi N."/>
            <person name="Heitman J."/>
            <person name="Young S.K."/>
            <person name="Zeng Q."/>
            <person name="Gargeya S."/>
            <person name="Abouelleil A."/>
            <person name="Alvarado L."/>
            <person name="Chapman S.B."/>
            <person name="Gainer-Dewar J."/>
            <person name="Goldberg J."/>
            <person name="Griggs A."/>
            <person name="Gujja S."/>
            <person name="Hansen M."/>
            <person name="Howarth C."/>
            <person name="Imamovic A."/>
            <person name="Larimer J."/>
            <person name="Martinez D."/>
            <person name="Murphy C."/>
            <person name="Pearson M.D."/>
            <person name="Persinoti G."/>
            <person name="Poon T."/>
            <person name="Priest M."/>
            <person name="Roberts A.D."/>
            <person name="Saif S."/>
            <person name="Shea T.D."/>
            <person name="Sykes S.N."/>
            <person name="Wortman J."/>
            <person name="Nusbaum C."/>
            <person name="Birren B."/>
        </authorList>
    </citation>
    <scope>NUCLEOTIDE SEQUENCE [LARGE SCALE GENOMIC DNA]</scope>
    <source>
        <strain evidence="2 3">MR816</strain>
    </source>
</reference>
<evidence type="ECO:0000256" key="1">
    <source>
        <dbReference type="SAM" id="MobiDB-lite"/>
    </source>
</evidence>
<comment type="caution">
    <text evidence="2">The sequence shown here is derived from an EMBL/GenBank/DDBJ whole genome shotgun (WGS) entry which is preliminary data.</text>
</comment>
<dbReference type="Proteomes" id="UP000024533">
    <property type="component" value="Unassembled WGS sequence"/>
</dbReference>
<evidence type="ECO:0000313" key="2">
    <source>
        <dbReference type="EMBL" id="KDB20755.1"/>
    </source>
</evidence>
<evidence type="ECO:0000313" key="3">
    <source>
        <dbReference type="Proteomes" id="UP000024533"/>
    </source>
</evidence>
<keyword evidence="3" id="KW-1185">Reference proteome</keyword>
<dbReference type="AlphaFoldDB" id="A0A059IYT9"/>
<gene>
    <name evidence="2" type="ORF">H109_07296</name>
</gene>
<protein>
    <submittedName>
        <fullName evidence="2">Uncharacterized protein</fullName>
    </submittedName>
</protein>
<dbReference type="EMBL" id="AOKY01000706">
    <property type="protein sequence ID" value="KDB20755.1"/>
    <property type="molecule type" value="Genomic_DNA"/>
</dbReference>